<sequence>MSYIAQTQKKHLYYIDQHNYKRHKKQINEGRHKPHKDDENRSKHMHATILEKKNKVIMQIGEKNEVMITADGPVWNLLLEQFFFFWLEQIKQTQTRETYW</sequence>
<dbReference type="Proteomes" id="UP001642260">
    <property type="component" value="Unassembled WGS sequence"/>
</dbReference>
<accession>A0ABC8KC32</accession>
<evidence type="ECO:0000313" key="3">
    <source>
        <dbReference type="Proteomes" id="UP001642260"/>
    </source>
</evidence>
<keyword evidence="3" id="KW-1185">Reference proteome</keyword>
<evidence type="ECO:0000313" key="2">
    <source>
        <dbReference type="EMBL" id="CAH8353664.1"/>
    </source>
</evidence>
<comment type="caution">
    <text evidence="2">The sequence shown here is derived from an EMBL/GenBank/DDBJ whole genome shotgun (WGS) entry which is preliminary data.</text>
</comment>
<dbReference type="AlphaFoldDB" id="A0ABC8KC32"/>
<evidence type="ECO:0000256" key="1">
    <source>
        <dbReference type="SAM" id="MobiDB-lite"/>
    </source>
</evidence>
<reference evidence="2 3" key="1">
    <citation type="submission" date="2022-03" db="EMBL/GenBank/DDBJ databases">
        <authorList>
            <person name="Macdonald S."/>
            <person name="Ahmed S."/>
            <person name="Newling K."/>
        </authorList>
    </citation>
    <scope>NUCLEOTIDE SEQUENCE [LARGE SCALE GENOMIC DNA]</scope>
</reference>
<name>A0ABC8KC32_ERUVS</name>
<organism evidence="2 3">
    <name type="scientific">Eruca vesicaria subsp. sativa</name>
    <name type="common">Garden rocket</name>
    <name type="synonym">Eruca sativa</name>
    <dbReference type="NCBI Taxonomy" id="29727"/>
    <lineage>
        <taxon>Eukaryota</taxon>
        <taxon>Viridiplantae</taxon>
        <taxon>Streptophyta</taxon>
        <taxon>Embryophyta</taxon>
        <taxon>Tracheophyta</taxon>
        <taxon>Spermatophyta</taxon>
        <taxon>Magnoliopsida</taxon>
        <taxon>eudicotyledons</taxon>
        <taxon>Gunneridae</taxon>
        <taxon>Pentapetalae</taxon>
        <taxon>rosids</taxon>
        <taxon>malvids</taxon>
        <taxon>Brassicales</taxon>
        <taxon>Brassicaceae</taxon>
        <taxon>Brassiceae</taxon>
        <taxon>Eruca</taxon>
    </lineage>
</organism>
<proteinExistence type="predicted"/>
<dbReference type="EMBL" id="CAKOAT010185154">
    <property type="protein sequence ID" value="CAH8353664.1"/>
    <property type="molecule type" value="Genomic_DNA"/>
</dbReference>
<feature type="compositionally biased region" description="Basic and acidic residues" evidence="1">
    <location>
        <begin position="26"/>
        <end position="42"/>
    </location>
</feature>
<protein>
    <submittedName>
        <fullName evidence="2">Uncharacterized protein</fullName>
    </submittedName>
</protein>
<gene>
    <name evidence="2" type="ORF">ERUC_LOCUS19419</name>
</gene>
<feature type="region of interest" description="Disordered" evidence="1">
    <location>
        <begin position="24"/>
        <end position="43"/>
    </location>
</feature>